<dbReference type="OMA" id="APKCCEN"/>
<dbReference type="InterPro" id="IPR035542">
    <property type="entry name" value="CRIP"/>
</dbReference>
<evidence type="ECO:0000256" key="5">
    <source>
        <dbReference type="ARBA" id="ARBA00023235"/>
    </source>
</evidence>
<dbReference type="PRINTS" id="PR00153">
    <property type="entry name" value="CSAPPISMRASE"/>
</dbReference>
<dbReference type="Gramene" id="CDF36197">
    <property type="protein sequence ID" value="CDF36197"/>
    <property type="gene ID" value="CHC_T00009116001"/>
</dbReference>
<dbReference type="Gene3D" id="3.30.70.330">
    <property type="match status" value="1"/>
</dbReference>
<dbReference type="InterPro" id="IPR035979">
    <property type="entry name" value="RBD_domain_sf"/>
</dbReference>
<feature type="domain" description="RRM" evidence="11">
    <location>
        <begin position="245"/>
        <end position="322"/>
    </location>
</feature>
<dbReference type="PROSITE" id="PS50072">
    <property type="entry name" value="CSA_PPIASE_2"/>
    <property type="match status" value="1"/>
</dbReference>
<accession>R7QCG4</accession>
<keyword evidence="3 7" id="KW-0694">RNA-binding</keyword>
<dbReference type="InterPro" id="IPR029000">
    <property type="entry name" value="Cyclophilin-like_dom_sf"/>
</dbReference>
<evidence type="ECO:0000313" key="13">
    <source>
        <dbReference type="Proteomes" id="UP000012073"/>
    </source>
</evidence>
<dbReference type="InterPro" id="IPR012677">
    <property type="entry name" value="Nucleotide-bd_a/b_plait_sf"/>
</dbReference>
<dbReference type="EC" id="5.2.1.8" evidence="8"/>
<feature type="region of interest" description="Disordered" evidence="9">
    <location>
        <begin position="338"/>
        <end position="363"/>
    </location>
</feature>
<dbReference type="InterPro" id="IPR002130">
    <property type="entry name" value="Cyclophilin-type_PPIase_dom"/>
</dbReference>
<keyword evidence="13" id="KW-1185">Reference proteome</keyword>
<feature type="compositionally biased region" description="Basic and acidic residues" evidence="9">
    <location>
        <begin position="205"/>
        <end position="219"/>
    </location>
</feature>
<comment type="subcellular location">
    <subcellularLocation>
        <location evidence="2 8">Nucleus</location>
    </subcellularLocation>
</comment>
<dbReference type="AlphaFoldDB" id="R7QCG4"/>
<dbReference type="GeneID" id="17323733"/>
<dbReference type="GO" id="GO:0003723">
    <property type="term" value="F:RNA binding"/>
    <property type="evidence" value="ECO:0007669"/>
    <property type="project" value="UniProtKB-UniRule"/>
</dbReference>
<evidence type="ECO:0000256" key="9">
    <source>
        <dbReference type="SAM" id="MobiDB-lite"/>
    </source>
</evidence>
<dbReference type="InterPro" id="IPR035538">
    <property type="entry name" value="Cyclophilin_PPIL4"/>
</dbReference>
<dbReference type="CDD" id="cd01921">
    <property type="entry name" value="cyclophilin_RRM"/>
    <property type="match status" value="1"/>
</dbReference>
<evidence type="ECO:0000259" key="10">
    <source>
        <dbReference type="PROSITE" id="PS50072"/>
    </source>
</evidence>
<comment type="similarity">
    <text evidence="8">Belongs to the cyclophilin-type PPIase family. PPIL4 subfamily.</text>
</comment>
<dbReference type="GO" id="GO:0005634">
    <property type="term" value="C:nucleus"/>
    <property type="evidence" value="ECO:0007669"/>
    <property type="project" value="UniProtKB-SubCell"/>
</dbReference>
<dbReference type="PROSITE" id="PS50102">
    <property type="entry name" value="RRM"/>
    <property type="match status" value="1"/>
</dbReference>
<dbReference type="CDD" id="cd12235">
    <property type="entry name" value="RRM_PPIL4"/>
    <property type="match status" value="1"/>
</dbReference>
<evidence type="ECO:0000256" key="2">
    <source>
        <dbReference type="ARBA" id="ARBA00004123"/>
    </source>
</evidence>
<comment type="function">
    <text evidence="8">PPIases accelerate the folding of proteins. It catalyzes the cis-trans isomerization of proline imidic peptide bonds in oligopeptides.</text>
</comment>
<dbReference type="PANTHER" id="PTHR45843">
    <property type="entry name" value="PEPTIDYL-PROLYL CIS-TRANS ISOMERASE-LIKE 4"/>
    <property type="match status" value="1"/>
</dbReference>
<protein>
    <recommendedName>
        <fullName evidence="8">Peptidyl-prolyl cis-trans isomerase</fullName>
        <shortName evidence="8">PPIase</shortName>
        <ecNumber evidence="8">5.2.1.8</ecNumber>
    </recommendedName>
</protein>
<evidence type="ECO:0000259" key="11">
    <source>
        <dbReference type="PROSITE" id="PS50102"/>
    </source>
</evidence>
<dbReference type="RefSeq" id="XP_005716016.1">
    <property type="nucleotide sequence ID" value="XM_005715959.1"/>
</dbReference>
<dbReference type="Proteomes" id="UP000012073">
    <property type="component" value="Unassembled WGS sequence"/>
</dbReference>
<proteinExistence type="inferred from homology"/>
<evidence type="ECO:0000256" key="1">
    <source>
        <dbReference type="ARBA" id="ARBA00000971"/>
    </source>
</evidence>
<feature type="region of interest" description="Disordered" evidence="9">
    <location>
        <begin position="170"/>
        <end position="219"/>
    </location>
</feature>
<evidence type="ECO:0000256" key="6">
    <source>
        <dbReference type="ARBA" id="ARBA00023242"/>
    </source>
</evidence>
<dbReference type="GO" id="GO:0003755">
    <property type="term" value="F:peptidyl-prolyl cis-trans isomerase activity"/>
    <property type="evidence" value="ECO:0007669"/>
    <property type="project" value="UniProtKB-UniRule"/>
</dbReference>
<evidence type="ECO:0000256" key="8">
    <source>
        <dbReference type="RuleBase" id="RU365081"/>
    </source>
</evidence>
<keyword evidence="6 8" id="KW-0539">Nucleus</keyword>
<comment type="catalytic activity">
    <reaction evidence="1 8">
        <text>[protein]-peptidylproline (omega=180) = [protein]-peptidylproline (omega=0)</text>
        <dbReference type="Rhea" id="RHEA:16237"/>
        <dbReference type="Rhea" id="RHEA-COMP:10747"/>
        <dbReference type="Rhea" id="RHEA-COMP:10748"/>
        <dbReference type="ChEBI" id="CHEBI:83833"/>
        <dbReference type="ChEBI" id="CHEBI:83834"/>
        <dbReference type="EC" id="5.2.1.8"/>
    </reaction>
</comment>
<reference evidence="13" key="1">
    <citation type="journal article" date="2013" name="Proc. Natl. Acad. Sci. U.S.A.">
        <title>Genome structure and metabolic features in the red seaweed Chondrus crispus shed light on evolution of the Archaeplastida.</title>
        <authorList>
            <person name="Collen J."/>
            <person name="Porcel B."/>
            <person name="Carre W."/>
            <person name="Ball S.G."/>
            <person name="Chaparro C."/>
            <person name="Tonon T."/>
            <person name="Barbeyron T."/>
            <person name="Michel G."/>
            <person name="Noel B."/>
            <person name="Valentin K."/>
            <person name="Elias M."/>
            <person name="Artiguenave F."/>
            <person name="Arun A."/>
            <person name="Aury J.M."/>
            <person name="Barbosa-Neto J.F."/>
            <person name="Bothwell J.H."/>
            <person name="Bouget F.Y."/>
            <person name="Brillet L."/>
            <person name="Cabello-Hurtado F."/>
            <person name="Capella-Gutierrez S."/>
            <person name="Charrier B."/>
            <person name="Cladiere L."/>
            <person name="Cock J.M."/>
            <person name="Coelho S.M."/>
            <person name="Colleoni C."/>
            <person name="Czjzek M."/>
            <person name="Da Silva C."/>
            <person name="Delage L."/>
            <person name="Denoeud F."/>
            <person name="Deschamps P."/>
            <person name="Dittami S.M."/>
            <person name="Gabaldon T."/>
            <person name="Gachon C.M."/>
            <person name="Groisillier A."/>
            <person name="Herve C."/>
            <person name="Jabbari K."/>
            <person name="Katinka M."/>
            <person name="Kloareg B."/>
            <person name="Kowalczyk N."/>
            <person name="Labadie K."/>
            <person name="Leblanc C."/>
            <person name="Lopez P.J."/>
            <person name="McLachlan D.H."/>
            <person name="Meslet-Cladiere L."/>
            <person name="Moustafa A."/>
            <person name="Nehr Z."/>
            <person name="Nyvall Collen P."/>
            <person name="Panaud O."/>
            <person name="Partensky F."/>
            <person name="Poulain J."/>
            <person name="Rensing S.A."/>
            <person name="Rousvoal S."/>
            <person name="Samson G."/>
            <person name="Symeonidi A."/>
            <person name="Weissenbach J."/>
            <person name="Zambounis A."/>
            <person name="Wincker P."/>
            <person name="Boyen C."/>
        </authorList>
    </citation>
    <scope>NUCLEOTIDE SEQUENCE [LARGE SCALE GENOMIC DNA]</scope>
    <source>
        <strain evidence="13">cv. Stackhouse</strain>
    </source>
</reference>
<dbReference type="Gene3D" id="2.40.100.10">
    <property type="entry name" value="Cyclophilin-like"/>
    <property type="match status" value="1"/>
</dbReference>
<evidence type="ECO:0000256" key="4">
    <source>
        <dbReference type="ARBA" id="ARBA00023110"/>
    </source>
</evidence>
<dbReference type="SUPFAM" id="SSF54928">
    <property type="entry name" value="RNA-binding domain, RBD"/>
    <property type="match status" value="1"/>
</dbReference>
<dbReference type="InterPro" id="IPR000504">
    <property type="entry name" value="RRM_dom"/>
</dbReference>
<dbReference type="EMBL" id="HG001766">
    <property type="protein sequence ID" value="CDF36197.1"/>
    <property type="molecule type" value="Genomic_DNA"/>
</dbReference>
<dbReference type="SMART" id="SM00360">
    <property type="entry name" value="RRM"/>
    <property type="match status" value="1"/>
</dbReference>
<feature type="domain" description="PPIase cyclophilin-type" evidence="10">
    <location>
        <begin position="6"/>
        <end position="164"/>
    </location>
</feature>
<keyword evidence="5 8" id="KW-0413">Isomerase</keyword>
<evidence type="ECO:0000256" key="3">
    <source>
        <dbReference type="ARBA" id="ARBA00022884"/>
    </source>
</evidence>
<dbReference type="KEGG" id="ccp:CHC_T00009116001"/>
<dbReference type="Pfam" id="PF00160">
    <property type="entry name" value="Pro_isomerase"/>
    <property type="match status" value="1"/>
</dbReference>
<dbReference type="OrthoDB" id="2083at2759"/>
<dbReference type="STRING" id="2769.R7QCG4"/>
<gene>
    <name evidence="12" type="ORF">CHC_T00009116001</name>
</gene>
<evidence type="ECO:0000256" key="7">
    <source>
        <dbReference type="PROSITE-ProRule" id="PRU00176"/>
    </source>
</evidence>
<evidence type="ECO:0000313" key="12">
    <source>
        <dbReference type="EMBL" id="CDF36197.1"/>
    </source>
</evidence>
<keyword evidence="4 8" id="KW-0697">Rotamase</keyword>
<feature type="region of interest" description="Disordered" evidence="9">
    <location>
        <begin position="386"/>
        <end position="407"/>
    </location>
</feature>
<dbReference type="SUPFAM" id="SSF50891">
    <property type="entry name" value="Cyclophilin-like"/>
    <property type="match status" value="1"/>
</dbReference>
<dbReference type="PANTHER" id="PTHR45843:SF1">
    <property type="entry name" value="PEPTIDYL-PROLYL CIS-TRANS ISOMERASE-LIKE 4"/>
    <property type="match status" value="1"/>
</dbReference>
<dbReference type="Pfam" id="PF00076">
    <property type="entry name" value="RRM_1"/>
    <property type="match status" value="1"/>
</dbReference>
<sequence>MSVLMETSYGDVVIDLLPHLSPSACRNFLKLCTIKYYNDCEFFRIEKGFIAQTGDPTNKGDGGESVFAKCKPPGPAYLNLERSPFASHERKGTVSMASSVVGGSRKIGSQFFITLADGLSYLDNDHTVIGEVVEGFNVVDKIADAFVDKDFRPYRLIRVRHTIVLHDPFDDPTGLPSDCPSPDPAQGGRGDRLGSDDEEEFEESSGEKTKIRLKEQEQEREARTRAEVLEIIGDIRDADMKPPENVLFICKLNPATEADDLEIIFSRFGECKADILRDRKSGKSLCYGFIEFEKKEHCEKAYFKMDSTLIDDRRVRVDFSQSVSKLWNEARRARISNSPDMPGLFKHRQSNTNSNPCSRPEADKFIRRSDVTQALEADVPFRSRLAERPKSEVIRPRKKSRFDVRPA</sequence>
<name>R7QCG4_CHOCR</name>
<organism evidence="12 13">
    <name type="scientific">Chondrus crispus</name>
    <name type="common">Carrageen Irish moss</name>
    <name type="synonym">Polymorpha crispa</name>
    <dbReference type="NCBI Taxonomy" id="2769"/>
    <lineage>
        <taxon>Eukaryota</taxon>
        <taxon>Rhodophyta</taxon>
        <taxon>Florideophyceae</taxon>
        <taxon>Rhodymeniophycidae</taxon>
        <taxon>Gigartinales</taxon>
        <taxon>Gigartinaceae</taxon>
        <taxon>Chondrus</taxon>
    </lineage>
</organism>